<name>A0ABQ6G157_9CHLR</name>
<dbReference type="Proteomes" id="UP001344906">
    <property type="component" value="Unassembled WGS sequence"/>
</dbReference>
<evidence type="ECO:0000313" key="2">
    <source>
        <dbReference type="Proteomes" id="UP001344906"/>
    </source>
</evidence>
<organism evidence="1 2">
    <name type="scientific">Dictyobacter halimunensis</name>
    <dbReference type="NCBI Taxonomy" id="3026934"/>
    <lineage>
        <taxon>Bacteria</taxon>
        <taxon>Bacillati</taxon>
        <taxon>Chloroflexota</taxon>
        <taxon>Ktedonobacteria</taxon>
        <taxon>Ktedonobacterales</taxon>
        <taxon>Dictyobacteraceae</taxon>
        <taxon>Dictyobacter</taxon>
    </lineage>
</organism>
<sequence>MSDTLFPSGRERLRTGVRMRGRTGFLGWSIGGAGAPPMLHPGMQASMPKQRQAQHLWELRTVLPMLYAGMQASMLGA</sequence>
<gene>
    <name evidence="1" type="ORF">KDH_64590</name>
</gene>
<dbReference type="EMBL" id="BSRI01000002">
    <property type="protein sequence ID" value="GLV59633.1"/>
    <property type="molecule type" value="Genomic_DNA"/>
</dbReference>
<keyword evidence="2" id="KW-1185">Reference proteome</keyword>
<accession>A0ABQ6G157</accession>
<proteinExistence type="predicted"/>
<protein>
    <submittedName>
        <fullName evidence="1">Uncharacterized protein</fullName>
    </submittedName>
</protein>
<reference evidence="1 2" key="1">
    <citation type="submission" date="2023-02" db="EMBL/GenBank/DDBJ databases">
        <title>Dictyobacter halimunensis sp. nov., a new member of the class Ktedonobacteria from forest soil in a geothermal area.</title>
        <authorList>
            <person name="Rachmania M.K."/>
            <person name="Ningsih F."/>
            <person name="Sakai Y."/>
            <person name="Yabe S."/>
            <person name="Yokota A."/>
            <person name="Sjamsuridzal W."/>
        </authorList>
    </citation>
    <scope>NUCLEOTIDE SEQUENCE [LARGE SCALE GENOMIC DNA]</scope>
    <source>
        <strain evidence="1 2">S3.2.2.5</strain>
    </source>
</reference>
<comment type="caution">
    <text evidence="1">The sequence shown here is derived from an EMBL/GenBank/DDBJ whole genome shotgun (WGS) entry which is preliminary data.</text>
</comment>
<evidence type="ECO:0000313" key="1">
    <source>
        <dbReference type="EMBL" id="GLV59633.1"/>
    </source>
</evidence>